<name>A0A7M5X3C9_9CNID</name>
<sequence>MNRITEESLKKKKNEFDVETIYVMDLSNQGIFDISALGRCLNLMILDLSGNNIPSVMALRLLTQLRILDLARNRLSALSGIESLESLEMLDVSGNFLTSLDSMLSLTKLEKLNTLVIEDKLKNASNPVVDTFSNKFEMVDQLKEMVPSLLAVDGLVATDDATIFNDTCKNASKDFNKEISKYLENLKMPRCHLQDQTFVRIGFEENAIYNTAKDLSSDCQELNKQAQKILNQMTRNHCS</sequence>
<dbReference type="SMART" id="SM00365">
    <property type="entry name" value="LRR_SD22"/>
    <property type="match status" value="2"/>
</dbReference>
<evidence type="ECO:0000256" key="1">
    <source>
        <dbReference type="ARBA" id="ARBA00022614"/>
    </source>
</evidence>
<organism evidence="3 4">
    <name type="scientific">Clytia hemisphaerica</name>
    <dbReference type="NCBI Taxonomy" id="252671"/>
    <lineage>
        <taxon>Eukaryota</taxon>
        <taxon>Metazoa</taxon>
        <taxon>Cnidaria</taxon>
        <taxon>Hydrozoa</taxon>
        <taxon>Hydroidolina</taxon>
        <taxon>Leptothecata</taxon>
        <taxon>Obeliida</taxon>
        <taxon>Clytiidae</taxon>
        <taxon>Clytia</taxon>
    </lineage>
</organism>
<keyword evidence="4" id="KW-1185">Reference proteome</keyword>
<dbReference type="SUPFAM" id="SSF52058">
    <property type="entry name" value="L domain-like"/>
    <property type="match status" value="1"/>
</dbReference>
<dbReference type="InterPro" id="IPR001611">
    <property type="entry name" value="Leu-rich_rpt"/>
</dbReference>
<evidence type="ECO:0008006" key="5">
    <source>
        <dbReference type="Google" id="ProtNLM"/>
    </source>
</evidence>
<keyword evidence="1" id="KW-0433">Leucine-rich repeat</keyword>
<evidence type="ECO:0000313" key="4">
    <source>
        <dbReference type="Proteomes" id="UP000594262"/>
    </source>
</evidence>
<dbReference type="AlphaFoldDB" id="A0A7M5X3C9"/>
<dbReference type="GO" id="GO:0005737">
    <property type="term" value="C:cytoplasm"/>
    <property type="evidence" value="ECO:0007669"/>
    <property type="project" value="TreeGrafter"/>
</dbReference>
<reference evidence="3" key="1">
    <citation type="submission" date="2021-01" db="UniProtKB">
        <authorList>
            <consortium name="EnsemblMetazoa"/>
        </authorList>
    </citation>
    <scope>IDENTIFICATION</scope>
</reference>
<dbReference type="EnsemblMetazoa" id="CLYHEMT017318.1">
    <property type="protein sequence ID" value="CLYHEMP017318.1"/>
    <property type="gene ID" value="CLYHEMG017318"/>
</dbReference>
<dbReference type="OrthoDB" id="433501at2759"/>
<dbReference type="GeneID" id="136821014"/>
<dbReference type="PANTHER" id="PTHR15454">
    <property type="entry name" value="NISCHARIN RELATED"/>
    <property type="match status" value="1"/>
</dbReference>
<dbReference type="PROSITE" id="PS51450">
    <property type="entry name" value="LRR"/>
    <property type="match status" value="3"/>
</dbReference>
<dbReference type="Pfam" id="PF12799">
    <property type="entry name" value="LRR_4"/>
    <property type="match status" value="1"/>
</dbReference>
<dbReference type="RefSeq" id="XP_066933349.1">
    <property type="nucleotide sequence ID" value="XM_067077248.1"/>
</dbReference>
<dbReference type="Gene3D" id="3.80.10.10">
    <property type="entry name" value="Ribonuclease Inhibitor"/>
    <property type="match status" value="1"/>
</dbReference>
<dbReference type="PRINTS" id="PR00019">
    <property type="entry name" value="LEURICHRPT"/>
</dbReference>
<keyword evidence="2" id="KW-0677">Repeat</keyword>
<protein>
    <recommendedName>
        <fullName evidence="5">Leucine rich repeat containing protein</fullName>
    </recommendedName>
</protein>
<dbReference type="InterPro" id="IPR032675">
    <property type="entry name" value="LRR_dom_sf"/>
</dbReference>
<dbReference type="Proteomes" id="UP000594262">
    <property type="component" value="Unplaced"/>
</dbReference>
<evidence type="ECO:0000313" key="3">
    <source>
        <dbReference type="EnsemblMetazoa" id="CLYHEMP017318.1"/>
    </source>
</evidence>
<accession>A0A7M5X3C9</accession>
<evidence type="ECO:0000256" key="2">
    <source>
        <dbReference type="ARBA" id="ARBA00022737"/>
    </source>
</evidence>
<proteinExistence type="predicted"/>
<dbReference type="InterPro" id="IPR025875">
    <property type="entry name" value="Leu-rich_rpt_4"/>
</dbReference>